<comment type="function">
    <text evidence="1">Secreted metalloproteinase that allows assimilation of proteinaceous substrates.</text>
</comment>
<dbReference type="Proteomes" id="UP000076744">
    <property type="component" value="Unassembled WGS sequence"/>
</dbReference>
<reference evidence="12 13" key="1">
    <citation type="journal article" date="2016" name="Genome Biol. Evol.">
        <title>Divergent and convergent evolution of fungal pathogenicity.</title>
        <authorList>
            <person name="Shang Y."/>
            <person name="Xiao G."/>
            <person name="Zheng P."/>
            <person name="Cen K."/>
            <person name="Zhan S."/>
            <person name="Wang C."/>
        </authorList>
    </citation>
    <scope>NUCLEOTIDE SEQUENCE [LARGE SCALE GENOMIC DNA]</scope>
    <source>
        <strain evidence="12 13">ARSEF 2679</strain>
    </source>
</reference>
<evidence type="ECO:0000313" key="12">
    <source>
        <dbReference type="EMBL" id="OAA61558.1"/>
    </source>
</evidence>
<evidence type="ECO:0000256" key="4">
    <source>
        <dbReference type="ARBA" id="ARBA00022723"/>
    </source>
</evidence>
<protein>
    <submittedName>
        <fullName evidence="12">Metalloprotease 1</fullName>
    </submittedName>
</protein>
<dbReference type="CDD" id="cd04275">
    <property type="entry name" value="ZnMc_pappalysin_like"/>
    <property type="match status" value="1"/>
</dbReference>
<organism evidence="12 13">
    <name type="scientific">Cordyceps fumosorosea (strain ARSEF 2679)</name>
    <name type="common">Isaria fumosorosea</name>
    <dbReference type="NCBI Taxonomy" id="1081104"/>
    <lineage>
        <taxon>Eukaryota</taxon>
        <taxon>Fungi</taxon>
        <taxon>Dikarya</taxon>
        <taxon>Ascomycota</taxon>
        <taxon>Pezizomycotina</taxon>
        <taxon>Sordariomycetes</taxon>
        <taxon>Hypocreomycetidae</taxon>
        <taxon>Hypocreales</taxon>
        <taxon>Cordycipitaceae</taxon>
        <taxon>Cordyceps</taxon>
    </lineage>
</organism>
<evidence type="ECO:0000256" key="7">
    <source>
        <dbReference type="ARBA" id="ARBA00022833"/>
    </source>
</evidence>
<dbReference type="AlphaFoldDB" id="A0A167UGJ9"/>
<feature type="chain" id="PRO_5007893001" evidence="10">
    <location>
        <begin position="20"/>
        <end position="278"/>
    </location>
</feature>
<accession>A0A167UGJ9</accession>
<evidence type="ECO:0000256" key="10">
    <source>
        <dbReference type="SAM" id="SignalP"/>
    </source>
</evidence>
<keyword evidence="8 12" id="KW-0482">Metalloprotease</keyword>
<feature type="domain" description="Peptidase M43 pregnancy-associated plasma-A" evidence="11">
    <location>
        <begin position="136"/>
        <end position="272"/>
    </location>
</feature>
<evidence type="ECO:0000256" key="5">
    <source>
        <dbReference type="ARBA" id="ARBA00022729"/>
    </source>
</evidence>
<evidence type="ECO:0000256" key="8">
    <source>
        <dbReference type="ARBA" id="ARBA00023049"/>
    </source>
</evidence>
<dbReference type="Gene3D" id="3.40.390.10">
    <property type="entry name" value="Collagenase (Catalytic Domain)"/>
    <property type="match status" value="1"/>
</dbReference>
<dbReference type="GO" id="GO:0046872">
    <property type="term" value="F:metal ion binding"/>
    <property type="evidence" value="ECO:0007669"/>
    <property type="project" value="UniProtKB-KW"/>
</dbReference>
<dbReference type="Pfam" id="PF05572">
    <property type="entry name" value="Peptidase_M43"/>
    <property type="match status" value="1"/>
</dbReference>
<keyword evidence="4" id="KW-0479">Metal-binding</keyword>
<dbReference type="STRING" id="1081104.A0A167UGJ9"/>
<dbReference type="InterPro" id="IPR024079">
    <property type="entry name" value="MetalloPept_cat_dom_sf"/>
</dbReference>
<keyword evidence="3 12" id="KW-0645">Protease</keyword>
<evidence type="ECO:0000256" key="6">
    <source>
        <dbReference type="ARBA" id="ARBA00022801"/>
    </source>
</evidence>
<dbReference type="GO" id="GO:0008237">
    <property type="term" value="F:metallopeptidase activity"/>
    <property type="evidence" value="ECO:0007669"/>
    <property type="project" value="UniProtKB-KW"/>
</dbReference>
<name>A0A167UGJ9_CORFA</name>
<feature type="signal peptide" evidence="10">
    <location>
        <begin position="1"/>
        <end position="19"/>
    </location>
</feature>
<dbReference type="InterPro" id="IPR008754">
    <property type="entry name" value="Peptidase_M43"/>
</dbReference>
<evidence type="ECO:0000313" key="13">
    <source>
        <dbReference type="Proteomes" id="UP000076744"/>
    </source>
</evidence>
<sequence length="278" mass="30067">MALKKLLAVSATMAVAVLGAALQAADECDSGEPSAELVAAAVQMAANDKVAAAFASTEKRADVDVPTYVHVISSSNSESDGNISDDKVRAGIDVMNTNYAGSGFKFTLKDIDHTINADWTTTEKKAMKDKLHKGDFKTLNLYLLPSFIRSEDDKTSLNGRCTFPDSNSASAPKPDGCIVRTKAWDNKQTTTHEVGHWLGLFHTFQGETSSKSCDANNDYVDDTPAMKKDSKDCSGDADTCPSAGKDPVTNFMSYAACRTKFTSGQFTRMKTMYNKYRA</sequence>
<comment type="similarity">
    <text evidence="2">Belongs to the peptidase M43B family.</text>
</comment>
<evidence type="ECO:0000256" key="1">
    <source>
        <dbReference type="ARBA" id="ARBA00003174"/>
    </source>
</evidence>
<dbReference type="GeneID" id="30021929"/>
<gene>
    <name evidence="12" type="ORF">ISF_05637</name>
</gene>
<keyword evidence="6" id="KW-0378">Hydrolase</keyword>
<keyword evidence="13" id="KW-1185">Reference proteome</keyword>
<dbReference type="SUPFAM" id="SSF55486">
    <property type="entry name" value="Metalloproteases ('zincins'), catalytic domain"/>
    <property type="match status" value="1"/>
</dbReference>
<evidence type="ECO:0000259" key="11">
    <source>
        <dbReference type="Pfam" id="PF05572"/>
    </source>
</evidence>
<comment type="caution">
    <text evidence="12">The sequence shown here is derived from an EMBL/GenBank/DDBJ whole genome shotgun (WGS) entry which is preliminary data.</text>
</comment>
<dbReference type="EMBL" id="AZHB01000013">
    <property type="protein sequence ID" value="OAA61558.1"/>
    <property type="molecule type" value="Genomic_DNA"/>
</dbReference>
<evidence type="ECO:0000256" key="3">
    <source>
        <dbReference type="ARBA" id="ARBA00022670"/>
    </source>
</evidence>
<evidence type="ECO:0000256" key="2">
    <source>
        <dbReference type="ARBA" id="ARBA00008721"/>
    </source>
</evidence>
<keyword evidence="9" id="KW-1015">Disulfide bond</keyword>
<evidence type="ECO:0000256" key="9">
    <source>
        <dbReference type="ARBA" id="ARBA00023157"/>
    </source>
</evidence>
<dbReference type="RefSeq" id="XP_018703813.1">
    <property type="nucleotide sequence ID" value="XM_018849242.1"/>
</dbReference>
<dbReference type="PANTHER" id="PTHR47466:SF1">
    <property type="entry name" value="METALLOPROTEASE MEP1 (AFU_ORTHOLOGUE AFUA_1G07730)-RELATED"/>
    <property type="match status" value="1"/>
</dbReference>
<keyword evidence="5 10" id="KW-0732">Signal</keyword>
<keyword evidence="7" id="KW-0862">Zinc</keyword>
<dbReference type="GO" id="GO:0006508">
    <property type="term" value="P:proteolysis"/>
    <property type="evidence" value="ECO:0007669"/>
    <property type="project" value="UniProtKB-KW"/>
</dbReference>
<proteinExistence type="inferred from homology"/>
<dbReference type="OrthoDB" id="536211at2759"/>
<dbReference type="PANTHER" id="PTHR47466">
    <property type="match status" value="1"/>
</dbReference>